<feature type="transmembrane region" description="Helical" evidence="8">
    <location>
        <begin position="17"/>
        <end position="37"/>
    </location>
</feature>
<feature type="transmembrane region" description="Helical" evidence="8">
    <location>
        <begin position="278"/>
        <end position="298"/>
    </location>
</feature>
<feature type="transmembrane region" description="Helical" evidence="8">
    <location>
        <begin position="210"/>
        <end position="230"/>
    </location>
</feature>
<evidence type="ECO:0000256" key="5">
    <source>
        <dbReference type="ARBA" id="ARBA00022989"/>
    </source>
</evidence>
<evidence type="ECO:0000256" key="1">
    <source>
        <dbReference type="ARBA" id="ARBA00004651"/>
    </source>
</evidence>
<gene>
    <name evidence="9" type="ORF">AB8O55_21145</name>
</gene>
<proteinExistence type="inferred from homology"/>
<reference evidence="9 10" key="1">
    <citation type="submission" date="2024-08" db="EMBL/GenBank/DDBJ databases">
        <title>Genome mining of Saccharopolyspora cebuensis PGLac3 from Nigerian medicinal plant.</title>
        <authorList>
            <person name="Ezeobiora C.E."/>
            <person name="Igbokwe N.H."/>
            <person name="Amin D.H."/>
            <person name="Mendie U.E."/>
        </authorList>
    </citation>
    <scope>NUCLEOTIDE SEQUENCE [LARGE SCALE GENOMIC DNA]</scope>
    <source>
        <strain evidence="9 10">PGLac3</strain>
    </source>
</reference>
<feature type="transmembrane region" description="Helical" evidence="8">
    <location>
        <begin position="329"/>
        <end position="344"/>
    </location>
</feature>
<feature type="transmembrane region" description="Helical" evidence="8">
    <location>
        <begin position="183"/>
        <end position="203"/>
    </location>
</feature>
<feature type="transmembrane region" description="Helical" evidence="8">
    <location>
        <begin position="390"/>
        <end position="407"/>
    </location>
</feature>
<feature type="transmembrane region" description="Helical" evidence="8">
    <location>
        <begin position="98"/>
        <end position="123"/>
    </location>
</feature>
<organism evidence="9 10">
    <name type="scientific">Saccharopolyspora cebuensis</name>
    <dbReference type="NCBI Taxonomy" id="418759"/>
    <lineage>
        <taxon>Bacteria</taxon>
        <taxon>Bacillati</taxon>
        <taxon>Actinomycetota</taxon>
        <taxon>Actinomycetes</taxon>
        <taxon>Pseudonocardiales</taxon>
        <taxon>Pseudonocardiaceae</taxon>
        <taxon>Saccharopolyspora</taxon>
    </lineage>
</organism>
<keyword evidence="5 8" id="KW-1133">Transmembrane helix</keyword>
<keyword evidence="2" id="KW-1003">Cell membrane</keyword>
<keyword evidence="4 8" id="KW-0812">Transmembrane</keyword>
<sequence>MNGAAGVRTGWWREHRALLVVIGVAELIALLMVSAISPHDHIDGEVYRLGARALLDGKDIYHNLPPTNSGLSLPFIYPPFAAILFAPLALLPKMGAVVVIMVVSHLALLATLYVVLGASTFLAAHRERVLLITAAVLPLATVTEPVLETITYAQINLVLMALVAVDCLWRVGGDKKLPYPRGMLIGIAAGIKLTPLVFLLFPLLRRDFRLIATALLTFLGTAVLGFLVTFDNARHFWVREIMATSDVSFGPKFTGDASTYAGNQSVRSLLSKLEVPGLTPMFLALSVVVLAIAVLGMVHALRRRDLPTAVVLNGVLGLLVSPISWSHHWVWAIPALVLLIGAAWSRRDHALLLASTLAALLFVMGPHWNVPQGQGRELRWNFFEHLIGNAYVYFGLAFLAYWAVQWWRSRQRTGALSTDQTPEAPAAVP</sequence>
<evidence type="ECO:0000256" key="3">
    <source>
        <dbReference type="ARBA" id="ARBA00022679"/>
    </source>
</evidence>
<name>A0ABV4CLE8_9PSEU</name>
<feature type="transmembrane region" description="Helical" evidence="8">
    <location>
        <begin position="154"/>
        <end position="171"/>
    </location>
</feature>
<feature type="transmembrane region" description="Helical" evidence="8">
    <location>
        <begin position="351"/>
        <end position="370"/>
    </location>
</feature>
<dbReference type="Pfam" id="PF09594">
    <property type="entry name" value="GT87"/>
    <property type="match status" value="1"/>
</dbReference>
<comment type="subcellular location">
    <subcellularLocation>
        <location evidence="1">Cell membrane</location>
        <topology evidence="1">Multi-pass membrane protein</topology>
    </subcellularLocation>
</comment>
<dbReference type="EMBL" id="JBGEHV010000045">
    <property type="protein sequence ID" value="MEY8041925.1"/>
    <property type="molecule type" value="Genomic_DNA"/>
</dbReference>
<comment type="similarity">
    <text evidence="7">Belongs to the glycosyltransferase 87 family.</text>
</comment>
<evidence type="ECO:0000256" key="7">
    <source>
        <dbReference type="ARBA" id="ARBA00024033"/>
    </source>
</evidence>
<evidence type="ECO:0000256" key="4">
    <source>
        <dbReference type="ARBA" id="ARBA00022692"/>
    </source>
</evidence>
<comment type="caution">
    <text evidence="9">The sequence shown here is derived from an EMBL/GenBank/DDBJ whole genome shotgun (WGS) entry which is preliminary data.</text>
</comment>
<evidence type="ECO:0000256" key="2">
    <source>
        <dbReference type="ARBA" id="ARBA00022475"/>
    </source>
</evidence>
<keyword evidence="6 8" id="KW-0472">Membrane</keyword>
<accession>A0ABV4CLE8</accession>
<evidence type="ECO:0000256" key="6">
    <source>
        <dbReference type="ARBA" id="ARBA00023136"/>
    </source>
</evidence>
<evidence type="ECO:0000313" key="9">
    <source>
        <dbReference type="EMBL" id="MEY8041925.1"/>
    </source>
</evidence>
<dbReference type="InterPro" id="IPR018584">
    <property type="entry name" value="GT87"/>
</dbReference>
<dbReference type="Proteomes" id="UP001564626">
    <property type="component" value="Unassembled WGS sequence"/>
</dbReference>
<protein>
    <submittedName>
        <fullName evidence="9">Glycosyltransferase 87 family protein</fullName>
    </submittedName>
</protein>
<feature type="transmembrane region" description="Helical" evidence="8">
    <location>
        <begin position="305"/>
        <end position="323"/>
    </location>
</feature>
<feature type="transmembrane region" description="Helical" evidence="8">
    <location>
        <begin position="71"/>
        <end position="91"/>
    </location>
</feature>
<dbReference type="RefSeq" id="WP_345360242.1">
    <property type="nucleotide sequence ID" value="NZ_BAABII010000004.1"/>
</dbReference>
<feature type="transmembrane region" description="Helical" evidence="8">
    <location>
        <begin position="129"/>
        <end position="147"/>
    </location>
</feature>
<keyword evidence="3" id="KW-0808">Transferase</keyword>
<evidence type="ECO:0000256" key="8">
    <source>
        <dbReference type="SAM" id="Phobius"/>
    </source>
</evidence>
<keyword evidence="10" id="KW-1185">Reference proteome</keyword>
<evidence type="ECO:0000313" key="10">
    <source>
        <dbReference type="Proteomes" id="UP001564626"/>
    </source>
</evidence>